<gene>
    <name evidence="1" type="ORF">PFTANZ_03238</name>
</gene>
<dbReference type="Pfam" id="PF00612">
    <property type="entry name" value="IQ"/>
    <property type="match status" value="2"/>
</dbReference>
<dbReference type="SMART" id="SM00015">
    <property type="entry name" value="IQ"/>
    <property type="match status" value="2"/>
</dbReference>
<dbReference type="AlphaFoldDB" id="A0A024W634"/>
<dbReference type="Proteomes" id="UP000030708">
    <property type="component" value="Unassembled WGS sequence"/>
</dbReference>
<dbReference type="SMR" id="A0A024W634"/>
<dbReference type="InterPro" id="IPR000048">
    <property type="entry name" value="IQ_motif_EF-hand-BS"/>
</dbReference>
<dbReference type="Gene3D" id="1.20.5.190">
    <property type="match status" value="1"/>
</dbReference>
<proteinExistence type="predicted"/>
<protein>
    <recommendedName>
        <fullName evidence="3">Calmodulin binding protein</fullName>
    </recommendedName>
</protein>
<organism evidence="1 2">
    <name type="scientific">Plasmodium falciparum Tanzania</name>
    <name type="common">2000708</name>
    <dbReference type="NCBI Taxonomy" id="1036725"/>
    <lineage>
        <taxon>Eukaryota</taxon>
        <taxon>Sar</taxon>
        <taxon>Alveolata</taxon>
        <taxon>Apicomplexa</taxon>
        <taxon>Aconoidasida</taxon>
        <taxon>Haemosporida</taxon>
        <taxon>Plasmodiidae</taxon>
        <taxon>Plasmodium</taxon>
        <taxon>Plasmodium (Laverania)</taxon>
    </lineage>
</organism>
<evidence type="ECO:0000313" key="2">
    <source>
        <dbReference type="Proteomes" id="UP000030708"/>
    </source>
</evidence>
<dbReference type="eggNOG" id="ENOG502QY6P">
    <property type="taxonomic scope" value="Eukaryota"/>
</dbReference>
<dbReference type="OrthoDB" id="190375at2759"/>
<evidence type="ECO:0000313" key="1">
    <source>
        <dbReference type="EMBL" id="ETW36013.1"/>
    </source>
</evidence>
<dbReference type="PROSITE" id="PS50096">
    <property type="entry name" value="IQ"/>
    <property type="match status" value="2"/>
</dbReference>
<sequence length="201" mass="24676">MNLKNLYNYNNITVEYKTLVKEKKQNKEKEIQAAILIQKCFRGFVVRKKYLIFKYYIKYMQNQIQMLSCKFLLKKMKKAKSEEQAILYLSDNATKIQKIFRGYYSRKYIHDYFKRKMQILEMDNYVKEQRNNMMLGLEERKKKQLQYDNTMRDKKIHQVAKNLHHLVSTKTQKGVYNLKIENIIKEQQKKLKRKDKNYDKK</sequence>
<reference evidence="1 2" key="2">
    <citation type="submission" date="2013-02" db="EMBL/GenBank/DDBJ databases">
        <title>The Genome Sequence of Plasmodium falciparum Tanzania (2000708).</title>
        <authorList>
            <consortium name="The Broad Institute Genome Sequencing Platform"/>
            <consortium name="The Broad Institute Genome Sequencing Center for Infectious Disease"/>
            <person name="Neafsey D."/>
            <person name="Cheeseman I."/>
            <person name="Volkman S."/>
            <person name="Adams J."/>
            <person name="Walker B."/>
            <person name="Young S.K."/>
            <person name="Zeng Q."/>
            <person name="Gargeya S."/>
            <person name="Fitzgerald M."/>
            <person name="Haas B."/>
            <person name="Abouelleil A."/>
            <person name="Alvarado L."/>
            <person name="Arachchi H.M."/>
            <person name="Berlin A.M."/>
            <person name="Chapman S.B."/>
            <person name="Dewar J."/>
            <person name="Goldberg J."/>
            <person name="Griggs A."/>
            <person name="Gujja S."/>
            <person name="Hansen M."/>
            <person name="Howarth C."/>
            <person name="Imamovic A."/>
            <person name="Larimer J."/>
            <person name="McCowan C."/>
            <person name="Murphy C."/>
            <person name="Neiman D."/>
            <person name="Pearson M."/>
            <person name="Priest M."/>
            <person name="Roberts A."/>
            <person name="Saif S."/>
            <person name="Shea T."/>
            <person name="Sisk P."/>
            <person name="Sykes S."/>
            <person name="Wortman J."/>
            <person name="Nusbaum C."/>
            <person name="Birren B."/>
        </authorList>
    </citation>
    <scope>NUCLEOTIDE SEQUENCE [LARGE SCALE GENOMIC DNA]</scope>
    <source>
        <strain evidence="2">Tanzania (2000708)</strain>
    </source>
</reference>
<dbReference type="EMBL" id="KI926440">
    <property type="protein sequence ID" value="ETW36013.1"/>
    <property type="molecule type" value="Genomic_DNA"/>
</dbReference>
<reference evidence="1 2" key="1">
    <citation type="submission" date="2013-02" db="EMBL/GenBank/DDBJ databases">
        <title>The Genome Annotation of Plasmodium falciparum Tanzania (2000708).</title>
        <authorList>
            <consortium name="The Broad Institute Genome Sequencing Platform"/>
            <consortium name="The Broad Institute Genome Sequencing Center for Infectious Disease"/>
            <person name="Neafsey D."/>
            <person name="Hoffman S."/>
            <person name="Volkman S."/>
            <person name="Rosenthal P."/>
            <person name="Walker B."/>
            <person name="Young S.K."/>
            <person name="Zeng Q."/>
            <person name="Gargeya S."/>
            <person name="Fitzgerald M."/>
            <person name="Haas B."/>
            <person name="Abouelleil A."/>
            <person name="Allen A.W."/>
            <person name="Alvarado L."/>
            <person name="Arachchi H.M."/>
            <person name="Berlin A.M."/>
            <person name="Chapman S.B."/>
            <person name="Gainer-Dewar J."/>
            <person name="Goldberg J."/>
            <person name="Griggs A."/>
            <person name="Gujja S."/>
            <person name="Hansen M."/>
            <person name="Howarth C."/>
            <person name="Imamovic A."/>
            <person name="Ireland A."/>
            <person name="Larimer J."/>
            <person name="McCowan C."/>
            <person name="Murphy C."/>
            <person name="Pearson M."/>
            <person name="Poon T.W."/>
            <person name="Priest M."/>
            <person name="Roberts A."/>
            <person name="Saif S."/>
            <person name="Shea T."/>
            <person name="Sisk P."/>
            <person name="Sykes S."/>
            <person name="Wortman J."/>
            <person name="Nusbaum C."/>
            <person name="Birren B."/>
        </authorList>
    </citation>
    <scope>NUCLEOTIDE SEQUENCE [LARGE SCALE GENOMIC DNA]</scope>
    <source>
        <strain evidence="2">Tanzania (2000708)</strain>
    </source>
</reference>
<name>A0A024W634_PLAFA</name>
<accession>A0A024W634</accession>
<evidence type="ECO:0008006" key="3">
    <source>
        <dbReference type="Google" id="ProtNLM"/>
    </source>
</evidence>